<reference evidence="11" key="1">
    <citation type="journal article" date="2015" name="Genome Announc.">
        <title>Draft Genome Sequence of an Anaerobic Ammonium-Oxidizing Bacterium, "Candidatus Brocadia sinica".</title>
        <authorList>
            <person name="Oshiki M."/>
            <person name="Shinyako-Hata K."/>
            <person name="Satoh H."/>
            <person name="Okabe S."/>
        </authorList>
    </citation>
    <scope>NUCLEOTIDE SEQUENCE [LARGE SCALE GENOMIC DNA]</scope>
    <source>
        <strain evidence="11">JPN1</strain>
    </source>
</reference>
<keyword evidence="3" id="KW-1003">Cell membrane</keyword>
<comment type="subcellular location">
    <subcellularLocation>
        <location evidence="1">Cell inner membrane</location>
        <topology evidence="1">Multi-pass membrane protein</topology>
    </subcellularLocation>
    <subcellularLocation>
        <location evidence="8">Cell membrane</location>
        <topology evidence="8">Multi-pass membrane protein</topology>
    </subcellularLocation>
</comment>
<feature type="transmembrane region" description="Helical" evidence="8">
    <location>
        <begin position="235"/>
        <end position="264"/>
    </location>
</feature>
<accession>A0ABQ0K107</accession>
<feature type="domain" description="ABC transmembrane type-1" evidence="9">
    <location>
        <begin position="1"/>
        <end position="256"/>
    </location>
</feature>
<evidence type="ECO:0000313" key="10">
    <source>
        <dbReference type="EMBL" id="GAN34641.1"/>
    </source>
</evidence>
<dbReference type="InterPro" id="IPR035906">
    <property type="entry name" value="MetI-like_sf"/>
</dbReference>
<evidence type="ECO:0000256" key="6">
    <source>
        <dbReference type="ARBA" id="ARBA00022989"/>
    </source>
</evidence>
<evidence type="ECO:0000313" key="11">
    <source>
        <dbReference type="Proteomes" id="UP000032309"/>
    </source>
</evidence>
<dbReference type="CDD" id="cd06261">
    <property type="entry name" value="TM_PBP2"/>
    <property type="match status" value="1"/>
</dbReference>
<comment type="similarity">
    <text evidence="8">Belongs to the binding-protein-dependent transport system permease family.</text>
</comment>
<proteinExistence type="inferred from homology"/>
<keyword evidence="6 8" id="KW-1133">Transmembrane helix</keyword>
<feature type="transmembrane region" description="Helical" evidence="8">
    <location>
        <begin position="191"/>
        <end position="215"/>
    </location>
</feature>
<organism evidence="10 11">
    <name type="scientific">Candidatus Brocadia sinica JPN1</name>
    <dbReference type="NCBI Taxonomy" id="1197129"/>
    <lineage>
        <taxon>Bacteria</taxon>
        <taxon>Pseudomonadati</taxon>
        <taxon>Planctomycetota</taxon>
        <taxon>Candidatus Brocadiia</taxon>
        <taxon>Candidatus Brocadiales</taxon>
        <taxon>Candidatus Brocadiaceae</taxon>
        <taxon>Candidatus Brocadia</taxon>
    </lineage>
</organism>
<keyword evidence="2 8" id="KW-0813">Transport</keyword>
<dbReference type="Proteomes" id="UP000032309">
    <property type="component" value="Unassembled WGS sequence"/>
</dbReference>
<dbReference type="PANTHER" id="PTHR43357">
    <property type="entry name" value="INNER MEMBRANE ABC TRANSPORTER PERMEASE PROTEIN YDCV"/>
    <property type="match status" value="1"/>
</dbReference>
<keyword evidence="5 8" id="KW-0812">Transmembrane</keyword>
<sequence length="272" mass="30457">MFGLHEQKHPGPDEITLEAPSIRFNYGLLWDSEIVLVTVGEFIDNKYTGTLGIKEKQFANTAGFYKKVWWRGSDWIPNLATETGIVFPTEKGTSGLDFEGTGILSWYLEKFIRRLTLGGGTEKEAFEHNTRGLFIYGVIILGYGVRFLPLSSRIMANYFKQIPNSMEESGAVIGASWFTVFRRILIPLQGYGIIATWLISFMFCVGELGTTILVYPPGHETLPIALFTIMVNSPINIVSALSVVIVAMTLLPVGIFLVISKYLVKSWRILLM</sequence>
<gene>
    <name evidence="10" type="ORF">BROSI_A3184</name>
</gene>
<evidence type="ECO:0000256" key="5">
    <source>
        <dbReference type="ARBA" id="ARBA00022692"/>
    </source>
</evidence>
<evidence type="ECO:0000256" key="8">
    <source>
        <dbReference type="RuleBase" id="RU363032"/>
    </source>
</evidence>
<dbReference type="SUPFAM" id="SSF161098">
    <property type="entry name" value="MetI-like"/>
    <property type="match status" value="1"/>
</dbReference>
<protein>
    <recommendedName>
        <fullName evidence="9">ABC transmembrane type-1 domain-containing protein</fullName>
    </recommendedName>
</protein>
<dbReference type="EMBL" id="BAFN01000001">
    <property type="protein sequence ID" value="GAN34641.1"/>
    <property type="molecule type" value="Genomic_DNA"/>
</dbReference>
<evidence type="ECO:0000256" key="1">
    <source>
        <dbReference type="ARBA" id="ARBA00004429"/>
    </source>
</evidence>
<feature type="transmembrane region" description="Helical" evidence="8">
    <location>
        <begin position="133"/>
        <end position="150"/>
    </location>
</feature>
<evidence type="ECO:0000256" key="4">
    <source>
        <dbReference type="ARBA" id="ARBA00022519"/>
    </source>
</evidence>
<evidence type="ECO:0000256" key="2">
    <source>
        <dbReference type="ARBA" id="ARBA00022448"/>
    </source>
</evidence>
<keyword evidence="7 8" id="KW-0472">Membrane</keyword>
<keyword evidence="4" id="KW-0997">Cell inner membrane</keyword>
<dbReference type="Gene3D" id="1.10.3720.10">
    <property type="entry name" value="MetI-like"/>
    <property type="match status" value="1"/>
</dbReference>
<name>A0ABQ0K107_9BACT</name>
<evidence type="ECO:0000256" key="3">
    <source>
        <dbReference type="ARBA" id="ARBA00022475"/>
    </source>
</evidence>
<dbReference type="Pfam" id="PF00528">
    <property type="entry name" value="BPD_transp_1"/>
    <property type="match status" value="1"/>
</dbReference>
<dbReference type="PROSITE" id="PS50928">
    <property type="entry name" value="ABC_TM1"/>
    <property type="match status" value="1"/>
</dbReference>
<evidence type="ECO:0000256" key="7">
    <source>
        <dbReference type="ARBA" id="ARBA00023136"/>
    </source>
</evidence>
<evidence type="ECO:0000259" key="9">
    <source>
        <dbReference type="PROSITE" id="PS50928"/>
    </source>
</evidence>
<dbReference type="InterPro" id="IPR000515">
    <property type="entry name" value="MetI-like"/>
</dbReference>
<comment type="caution">
    <text evidence="10">The sequence shown here is derived from an EMBL/GenBank/DDBJ whole genome shotgun (WGS) entry which is preliminary data.</text>
</comment>
<dbReference type="PANTHER" id="PTHR43357:SF3">
    <property type="entry name" value="FE(3+)-TRANSPORT SYSTEM PERMEASE PROTEIN FBPB 2"/>
    <property type="match status" value="1"/>
</dbReference>
<keyword evidence="11" id="KW-1185">Reference proteome</keyword>